<dbReference type="RefSeq" id="WP_238898641.1">
    <property type="nucleotide sequence ID" value="NZ_JAKOGG010000302.1"/>
</dbReference>
<keyword evidence="2" id="KW-1185">Reference proteome</keyword>
<name>A0ABT2FR99_9GAMM</name>
<reference evidence="1 2" key="1">
    <citation type="submission" date="2022-02" db="EMBL/GenBank/DDBJ databases">
        <authorList>
            <person name="Zhuang L."/>
        </authorList>
    </citation>
    <scope>NUCLEOTIDE SEQUENCE [LARGE SCALE GENOMIC DNA]</scope>
    <source>
        <strain evidence="1 2">C32</strain>
    </source>
</reference>
<dbReference type="Proteomes" id="UP001201549">
    <property type="component" value="Unassembled WGS sequence"/>
</dbReference>
<organism evidence="1 2">
    <name type="scientific">Shewanella electrica</name>
    <dbReference type="NCBI Taxonomy" id="515560"/>
    <lineage>
        <taxon>Bacteria</taxon>
        <taxon>Pseudomonadati</taxon>
        <taxon>Pseudomonadota</taxon>
        <taxon>Gammaproteobacteria</taxon>
        <taxon>Alteromonadales</taxon>
        <taxon>Shewanellaceae</taxon>
        <taxon>Shewanella</taxon>
    </lineage>
</organism>
<proteinExistence type="predicted"/>
<protein>
    <submittedName>
        <fullName evidence="1">Uncharacterized protein</fullName>
    </submittedName>
</protein>
<gene>
    <name evidence="1" type="ORF">L9G74_20725</name>
</gene>
<accession>A0ABT2FR99</accession>
<feature type="non-terminal residue" evidence="1">
    <location>
        <position position="85"/>
    </location>
</feature>
<comment type="caution">
    <text evidence="1">The sequence shown here is derived from an EMBL/GenBank/DDBJ whole genome shotgun (WGS) entry which is preliminary data.</text>
</comment>
<evidence type="ECO:0000313" key="1">
    <source>
        <dbReference type="EMBL" id="MCS4558845.1"/>
    </source>
</evidence>
<evidence type="ECO:0000313" key="2">
    <source>
        <dbReference type="Proteomes" id="UP001201549"/>
    </source>
</evidence>
<dbReference type="EMBL" id="JAKOGG010000302">
    <property type="protein sequence ID" value="MCS4558845.1"/>
    <property type="molecule type" value="Genomic_DNA"/>
</dbReference>
<sequence length="85" mass="9608">MQQNQLKSQDFSQRILCFVSNDIINYNDIFVYKLPYYSAHTSAGTQQPASIMEDTAIRKSRSQSMRVENLVGGFLGALRFGVNPT</sequence>
<reference evidence="2" key="2">
    <citation type="submission" date="2023-07" db="EMBL/GenBank/DDBJ databases">
        <title>Shewanella mangrovi sp. nov., an acetaldehyde- degrading bacterium isolated from mangrove sediment.</title>
        <authorList>
            <person name="Liu Y."/>
        </authorList>
    </citation>
    <scope>NUCLEOTIDE SEQUENCE [LARGE SCALE GENOMIC DNA]</scope>
    <source>
        <strain evidence="2">C32</strain>
    </source>
</reference>